<dbReference type="AlphaFoldDB" id="A0A9X4H0S2"/>
<dbReference type="EMBL" id="JAKOAV010000004">
    <property type="protein sequence ID" value="MDF9407491.1"/>
    <property type="molecule type" value="Genomic_DNA"/>
</dbReference>
<organism evidence="2 3">
    <name type="scientific">Pelotomaculum isophthalicicum JI</name>
    <dbReference type="NCBI Taxonomy" id="947010"/>
    <lineage>
        <taxon>Bacteria</taxon>
        <taxon>Bacillati</taxon>
        <taxon>Bacillota</taxon>
        <taxon>Clostridia</taxon>
        <taxon>Eubacteriales</taxon>
        <taxon>Desulfotomaculaceae</taxon>
        <taxon>Pelotomaculum</taxon>
    </lineage>
</organism>
<keyword evidence="1" id="KW-0472">Membrane</keyword>
<proteinExistence type="predicted"/>
<name>A0A9X4H0S2_9FIRM</name>
<dbReference type="Proteomes" id="UP001154312">
    <property type="component" value="Unassembled WGS sequence"/>
</dbReference>
<evidence type="ECO:0000256" key="1">
    <source>
        <dbReference type="SAM" id="Phobius"/>
    </source>
</evidence>
<dbReference type="InterPro" id="IPR014245">
    <property type="entry name" value="Spore_III_AF"/>
</dbReference>
<keyword evidence="3" id="KW-1185">Reference proteome</keyword>
<dbReference type="Pfam" id="PF09581">
    <property type="entry name" value="Spore_III_AF"/>
    <property type="match status" value="1"/>
</dbReference>
<evidence type="ECO:0000313" key="3">
    <source>
        <dbReference type="Proteomes" id="UP001154312"/>
    </source>
</evidence>
<reference evidence="2" key="1">
    <citation type="submission" date="2022-02" db="EMBL/GenBank/DDBJ databases">
        <authorList>
            <person name="Leng L."/>
        </authorList>
    </citation>
    <scope>NUCLEOTIDE SEQUENCE</scope>
    <source>
        <strain evidence="2">JI</strain>
    </source>
</reference>
<gene>
    <name evidence="2" type="primary">spoIIIAF</name>
    <name evidence="2" type="ORF">L7E55_03790</name>
</gene>
<dbReference type="RefSeq" id="WP_277442720.1">
    <property type="nucleotide sequence ID" value="NZ_JAKOAV010000004.1"/>
</dbReference>
<comment type="caution">
    <text evidence="2">The sequence shown here is derived from an EMBL/GenBank/DDBJ whole genome shotgun (WGS) entry which is preliminary data.</text>
</comment>
<keyword evidence="1" id="KW-1133">Transmembrane helix</keyword>
<sequence length="211" mass="23230">MEVIRSLIQNLVVIVILAMFLEMLLPAGDMRKYVKMVMGLLIIVAVIQAVGDLLHRDYTGDLPSLTEKKVDERLSLIMESGKKISSEQQQKAIEQYKRGLANQVMALASINKEIPVVDADVVVNTEREGAGYGQISKIVMFVEKPGDNDKFAVKENATGIEPVTVQVGPKPETKERVNTETGPAGEAVAGLIKTIANFYNLKPEQVDCVYR</sequence>
<dbReference type="NCBIfam" id="TIGR02896">
    <property type="entry name" value="spore_III_AF"/>
    <property type="match status" value="1"/>
</dbReference>
<feature type="transmembrane region" description="Helical" evidence="1">
    <location>
        <begin position="7"/>
        <end position="27"/>
    </location>
</feature>
<protein>
    <submittedName>
        <fullName evidence="2">Stage III sporulation protein AF</fullName>
    </submittedName>
</protein>
<feature type="transmembrane region" description="Helical" evidence="1">
    <location>
        <begin position="33"/>
        <end position="54"/>
    </location>
</feature>
<accession>A0A9X4H0S2</accession>
<keyword evidence="1" id="KW-0812">Transmembrane</keyword>
<evidence type="ECO:0000313" key="2">
    <source>
        <dbReference type="EMBL" id="MDF9407491.1"/>
    </source>
</evidence>